<keyword evidence="1" id="KW-0732">Signal</keyword>
<dbReference type="SUPFAM" id="SSF49785">
    <property type="entry name" value="Galactose-binding domain-like"/>
    <property type="match status" value="1"/>
</dbReference>
<proteinExistence type="predicted"/>
<feature type="chain" id="PRO_5019178550" evidence="1">
    <location>
        <begin position="24"/>
        <end position="189"/>
    </location>
</feature>
<dbReference type="Proteomes" id="UP000288716">
    <property type="component" value="Unassembled WGS sequence"/>
</dbReference>
<dbReference type="Gene3D" id="2.60.120.260">
    <property type="entry name" value="Galactose-binding domain-like"/>
    <property type="match status" value="1"/>
</dbReference>
<dbReference type="AlphaFoldDB" id="A0A443RUN1"/>
<dbReference type="InterPro" id="IPR008979">
    <property type="entry name" value="Galactose-bd-like_sf"/>
</dbReference>
<keyword evidence="3" id="KW-1185">Reference proteome</keyword>
<accession>A0A443RUN1</accession>
<feature type="signal peptide" evidence="1">
    <location>
        <begin position="1"/>
        <end position="23"/>
    </location>
</feature>
<dbReference type="VEuPathDB" id="VectorBase:LDEU013096"/>
<reference evidence="2 3" key="1">
    <citation type="journal article" date="2018" name="Gigascience">
        <title>Genomes of trombidid mites reveal novel predicted allergens and laterally-transferred genes associated with secondary metabolism.</title>
        <authorList>
            <person name="Dong X."/>
            <person name="Chaisiri K."/>
            <person name="Xia D."/>
            <person name="Armstrong S.D."/>
            <person name="Fang Y."/>
            <person name="Donnelly M.J."/>
            <person name="Kadowaki T."/>
            <person name="McGarry J.W."/>
            <person name="Darby A.C."/>
            <person name="Makepeace B.L."/>
        </authorList>
    </citation>
    <scope>NUCLEOTIDE SEQUENCE [LARGE SCALE GENOMIC DNA]</scope>
    <source>
        <strain evidence="2">UoL-UT</strain>
    </source>
</reference>
<evidence type="ECO:0000313" key="2">
    <source>
        <dbReference type="EMBL" id="RWS18944.1"/>
    </source>
</evidence>
<dbReference type="EMBL" id="NCKV01032133">
    <property type="protein sequence ID" value="RWS18944.1"/>
    <property type="molecule type" value="Genomic_DNA"/>
</dbReference>
<evidence type="ECO:0000313" key="3">
    <source>
        <dbReference type="Proteomes" id="UP000288716"/>
    </source>
</evidence>
<protein>
    <submittedName>
        <fullName evidence="2">Uncharacterized protein</fullName>
    </submittedName>
</protein>
<evidence type="ECO:0000256" key="1">
    <source>
        <dbReference type="SAM" id="SignalP"/>
    </source>
</evidence>
<name>A0A443RUN1_9ACAR</name>
<gene>
    <name evidence="2" type="ORF">B4U80_14527</name>
</gene>
<organism evidence="2 3">
    <name type="scientific">Leptotrombidium deliense</name>
    <dbReference type="NCBI Taxonomy" id="299467"/>
    <lineage>
        <taxon>Eukaryota</taxon>
        <taxon>Metazoa</taxon>
        <taxon>Ecdysozoa</taxon>
        <taxon>Arthropoda</taxon>
        <taxon>Chelicerata</taxon>
        <taxon>Arachnida</taxon>
        <taxon>Acari</taxon>
        <taxon>Acariformes</taxon>
        <taxon>Trombidiformes</taxon>
        <taxon>Prostigmata</taxon>
        <taxon>Anystina</taxon>
        <taxon>Parasitengona</taxon>
        <taxon>Trombiculoidea</taxon>
        <taxon>Trombiculidae</taxon>
        <taxon>Leptotrombidium</taxon>
    </lineage>
</organism>
<sequence length="189" mass="21340">MSSPVIVVFSLLLFCYILNVVFSTESCLHESIRRRSEKSDLVLRVNATSSEFGKNASTVFDGSQQTCFSTRSTLQGVKKHEIEIQLNRKVEIIKIIVHVEPNISYNFTVLVENHLGPTLCYNISSGKTGVIEFSCVNVNLNASVLKYDKIRIADNFQSGKFTVCEVDIVVNKKMHICIRINVALRIEMY</sequence>
<comment type="caution">
    <text evidence="2">The sequence shown here is derived from an EMBL/GenBank/DDBJ whole genome shotgun (WGS) entry which is preliminary data.</text>
</comment>